<keyword evidence="1" id="KW-0812">Transmembrane</keyword>
<proteinExistence type="predicted"/>
<comment type="caution">
    <text evidence="2">The sequence shown here is derived from an EMBL/GenBank/DDBJ whole genome shotgun (WGS) entry which is preliminary data.</text>
</comment>
<keyword evidence="1" id="KW-1133">Transmembrane helix</keyword>
<dbReference type="PATRIC" id="fig|132476.4.peg.2257"/>
<evidence type="ECO:0000313" key="2">
    <source>
        <dbReference type="EMBL" id="KKA09518.1"/>
    </source>
</evidence>
<keyword evidence="1" id="KW-0472">Membrane</keyword>
<dbReference type="Proteomes" id="UP000033662">
    <property type="component" value="Unassembled WGS sequence"/>
</dbReference>
<dbReference type="EMBL" id="JZXC01000002">
    <property type="protein sequence ID" value="KKA09518.1"/>
    <property type="molecule type" value="Genomic_DNA"/>
</dbReference>
<accession>A0A0F4XVX0</accession>
<dbReference type="AlphaFoldDB" id="A0A0F4XVX0"/>
<name>A0A0F4XVX0_9PSED</name>
<evidence type="ECO:0000313" key="3">
    <source>
        <dbReference type="Proteomes" id="UP000033662"/>
    </source>
</evidence>
<reference evidence="2 3" key="1">
    <citation type="submission" date="2015-03" db="EMBL/GenBank/DDBJ databases">
        <title>Pseudomonas fluorescens 1855-344 Genome sequencing and assembly.</title>
        <authorList>
            <person name="Eng W.W.H."/>
            <person name="Gan H.M."/>
            <person name="Savka M.A."/>
        </authorList>
    </citation>
    <scope>NUCLEOTIDE SEQUENCE [LARGE SCALE GENOMIC DNA]</scope>
    <source>
        <strain evidence="2 3">1855-344</strain>
    </source>
</reference>
<gene>
    <name evidence="2" type="ORF">VP02_03095</name>
</gene>
<dbReference type="OrthoDB" id="9180334at2"/>
<sequence>MMREATTGLEKQIEIATKLLSLSAKIGLLIGGTCIVSYLLSNGHFPQGVSVGDSLLFLVTAFCFGLVCVFFSVSVTAVGILLSPLFIPVLRSFVWLHGKITDKKPILEFKRPKITFLSVFFGICGAVTIYFLTHKSPLEHIQLILLPIFQYIVYSAYLEQNKKIKAAQPSAPEIVDPEQHDQDPHAEMKPLKKTRAVIVSVILLTPLLMGGVTSDLLQAAMSFAQIRIERATILVKPPYANLLPTPKDSPLEDYKRFENATVIFRGVGISTLIEMHSEGTAIRLEIPNDSIIVERRVKPIAKVRKNPEKTES</sequence>
<feature type="transmembrane region" description="Helical" evidence="1">
    <location>
        <begin position="55"/>
        <end position="82"/>
    </location>
</feature>
<feature type="transmembrane region" description="Helical" evidence="1">
    <location>
        <begin position="114"/>
        <end position="134"/>
    </location>
</feature>
<feature type="transmembrane region" description="Helical" evidence="1">
    <location>
        <begin position="196"/>
        <end position="217"/>
    </location>
</feature>
<protein>
    <submittedName>
        <fullName evidence="2">Uncharacterized protein</fullName>
    </submittedName>
</protein>
<feature type="transmembrane region" description="Helical" evidence="1">
    <location>
        <begin position="140"/>
        <end position="158"/>
    </location>
</feature>
<evidence type="ECO:0000256" key="1">
    <source>
        <dbReference type="SAM" id="Phobius"/>
    </source>
</evidence>
<feature type="transmembrane region" description="Helical" evidence="1">
    <location>
        <begin position="20"/>
        <end position="40"/>
    </location>
</feature>
<organism evidence="2 3">
    <name type="scientific">Pseudomonas kilonensis</name>
    <dbReference type="NCBI Taxonomy" id="132476"/>
    <lineage>
        <taxon>Bacteria</taxon>
        <taxon>Pseudomonadati</taxon>
        <taxon>Pseudomonadota</taxon>
        <taxon>Gammaproteobacteria</taxon>
        <taxon>Pseudomonadales</taxon>
        <taxon>Pseudomonadaceae</taxon>
        <taxon>Pseudomonas</taxon>
    </lineage>
</organism>